<evidence type="ECO:0000313" key="3">
    <source>
        <dbReference type="Proteomes" id="UP000231192"/>
    </source>
</evidence>
<comment type="caution">
    <text evidence="2">The sequence shown here is derived from an EMBL/GenBank/DDBJ whole genome shotgun (WGS) entry which is preliminary data.</text>
</comment>
<organism evidence="2 3">
    <name type="scientific">Candidatus Kaiserbacteria bacterium CG10_big_fil_rev_8_21_14_0_10_51_14</name>
    <dbReference type="NCBI Taxonomy" id="1974610"/>
    <lineage>
        <taxon>Bacteria</taxon>
        <taxon>Candidatus Kaiseribacteriota</taxon>
    </lineage>
</organism>
<gene>
    <name evidence="2" type="ORF">COU18_01385</name>
</gene>
<proteinExistence type="predicted"/>
<evidence type="ECO:0000313" key="2">
    <source>
        <dbReference type="EMBL" id="PIR84041.1"/>
    </source>
</evidence>
<protein>
    <recommendedName>
        <fullName evidence="1">DUF7282 domain-containing protein</fullName>
    </recommendedName>
</protein>
<accession>A0A2H0UCB8</accession>
<dbReference type="Proteomes" id="UP000231192">
    <property type="component" value="Unassembled WGS sequence"/>
</dbReference>
<evidence type="ECO:0000259" key="1">
    <source>
        <dbReference type="Pfam" id="PF23951"/>
    </source>
</evidence>
<name>A0A2H0UCB8_9BACT</name>
<feature type="domain" description="DUF7282" evidence="1">
    <location>
        <begin position="53"/>
        <end position="143"/>
    </location>
</feature>
<dbReference type="InterPro" id="IPR055706">
    <property type="entry name" value="Slg1/2_DUF7282"/>
</dbReference>
<dbReference type="Pfam" id="PF23951">
    <property type="entry name" value="DUF7282"/>
    <property type="match status" value="1"/>
</dbReference>
<dbReference type="EMBL" id="PFBK01000003">
    <property type="protein sequence ID" value="PIR84041.1"/>
    <property type="molecule type" value="Genomic_DNA"/>
</dbReference>
<sequence>MNKVLVIGAIVLVAAGGYYLVSNTWSSPAETSNEDTSASGMRTEENMAVVLEQRPGTTITGSLIYLAAPGYLVIHEDTNGESGAILGSSAFLPAGESSNVPVTLSRATRDGEKLHAMLHFEKGGNTTFTVAEDSPVPSRLGGPISGWFEISSDASINTPVSI</sequence>
<reference evidence="3" key="1">
    <citation type="submission" date="2017-09" db="EMBL/GenBank/DDBJ databases">
        <title>Depth-based differentiation of microbial function through sediment-hosted aquifers and enrichment of novel symbionts in the deep terrestrial subsurface.</title>
        <authorList>
            <person name="Probst A.J."/>
            <person name="Ladd B."/>
            <person name="Jarett J.K."/>
            <person name="Geller-Mcgrath D.E."/>
            <person name="Sieber C.M.K."/>
            <person name="Emerson J.B."/>
            <person name="Anantharaman K."/>
            <person name="Thomas B.C."/>
            <person name="Malmstrom R."/>
            <person name="Stieglmeier M."/>
            <person name="Klingl A."/>
            <person name="Woyke T."/>
            <person name="Ryan C.M."/>
            <person name="Banfield J.F."/>
        </authorList>
    </citation>
    <scope>NUCLEOTIDE SEQUENCE [LARGE SCALE GENOMIC DNA]</scope>
</reference>
<dbReference type="AlphaFoldDB" id="A0A2H0UCB8"/>